<dbReference type="AlphaFoldDB" id="A0A0S1XAZ4"/>
<evidence type="ECO:0000256" key="1">
    <source>
        <dbReference type="SAM" id="Phobius"/>
    </source>
</evidence>
<keyword evidence="1" id="KW-1133">Transmembrane helix</keyword>
<name>A0A0S1XAZ4_THEBA</name>
<keyword evidence="1" id="KW-0472">Membrane</keyword>
<dbReference type="InterPro" id="IPR012429">
    <property type="entry name" value="HGSNAT_cat"/>
</dbReference>
<feature type="domain" description="Heparan-alpha-glucosaminide N-acetyltransferase catalytic" evidence="2">
    <location>
        <begin position="14"/>
        <end position="236"/>
    </location>
</feature>
<feature type="transmembrane region" description="Helical" evidence="1">
    <location>
        <begin position="92"/>
        <end position="109"/>
    </location>
</feature>
<dbReference type="Pfam" id="PF07786">
    <property type="entry name" value="HGSNAT_cat"/>
    <property type="match status" value="1"/>
</dbReference>
<evidence type="ECO:0000259" key="2">
    <source>
        <dbReference type="Pfam" id="PF07786"/>
    </source>
</evidence>
<feature type="transmembrane region" description="Helical" evidence="1">
    <location>
        <begin position="228"/>
        <end position="249"/>
    </location>
</feature>
<dbReference type="Proteomes" id="UP000066042">
    <property type="component" value="Chromosome"/>
</dbReference>
<gene>
    <name evidence="3" type="ORF">TBCH5v1_0992</name>
</gene>
<feature type="transmembrane region" description="Helical" evidence="1">
    <location>
        <begin position="115"/>
        <end position="134"/>
    </location>
</feature>
<evidence type="ECO:0000313" key="4">
    <source>
        <dbReference type="Proteomes" id="UP000066042"/>
    </source>
</evidence>
<evidence type="ECO:0000313" key="3">
    <source>
        <dbReference type="EMBL" id="ALM74937.1"/>
    </source>
</evidence>
<feature type="transmembrane region" description="Helical" evidence="1">
    <location>
        <begin position="141"/>
        <end position="159"/>
    </location>
</feature>
<dbReference type="PATRIC" id="fig|55802.8.peg.984"/>
<organism evidence="3 4">
    <name type="scientific">Thermococcus barophilus</name>
    <dbReference type="NCBI Taxonomy" id="55802"/>
    <lineage>
        <taxon>Archaea</taxon>
        <taxon>Methanobacteriati</taxon>
        <taxon>Methanobacteriota</taxon>
        <taxon>Thermococci</taxon>
        <taxon>Thermococcales</taxon>
        <taxon>Thermococcaceae</taxon>
        <taxon>Thermococcus</taxon>
    </lineage>
</organism>
<proteinExistence type="predicted"/>
<sequence length="254" mass="29188">MIRMFGSEIYSSGRFWEVDLARGIGIIMMVISNFITDLQYFLNYSGHQVFWKVFAYTTASIFVFISGLSFWISYSRSIKKNPRPYKKYLRRFAKLFGLGILITITTKVLLSSGTIYFGILHFLGVASLLAVPFYRFKEKNIFFGVFFLLGSLIISKIHANTIALLPLGITPSEFFTLDYFPIFPWLGVYLFGMAMGSLLYPEGMRRFNLDFPRILPVRFVCWAGRHTLKIYIVHQPVLVGLLLLIYGSLPNLSL</sequence>
<protein>
    <recommendedName>
        <fullName evidence="2">Heparan-alpha-glucosaminide N-acetyltransferase catalytic domain-containing protein</fullName>
    </recommendedName>
</protein>
<feature type="transmembrane region" description="Helical" evidence="1">
    <location>
        <begin position="53"/>
        <end position="72"/>
    </location>
</feature>
<dbReference type="STRING" id="55802.TBCH5v1_0992"/>
<keyword evidence="1" id="KW-0812">Transmembrane</keyword>
<accession>A0A0S1XAZ4</accession>
<reference evidence="3 4" key="1">
    <citation type="journal article" date="2016" name="Genome Announc.">
        <title>Complete genome sequence of the hyperthermophilic and piezophilic archaeon Thermococcus barophilus Ch5, capable of growth at the expense of hydrogenogenesis from carbon monoxide and formate.</title>
        <authorList>
            <person name="Oger P."/>
            <person name="Sokolova T.G."/>
            <person name="Kozhevnikova D.A."/>
            <person name="Taranov E.A."/>
            <person name="Vannier P."/>
            <person name="Lee H.S."/>
            <person name="Kwon K.K."/>
            <person name="Kang S.G."/>
            <person name="Lee J.H."/>
            <person name="Bonch-Osmolovskaya E.A."/>
            <person name="Lebedinsky A.V."/>
        </authorList>
    </citation>
    <scope>NUCLEOTIDE SEQUENCE [LARGE SCALE GENOMIC DNA]</scope>
    <source>
        <strain evidence="4">Ch5</strain>
    </source>
</reference>
<feature type="transmembrane region" description="Helical" evidence="1">
    <location>
        <begin position="20"/>
        <end position="41"/>
    </location>
</feature>
<dbReference type="EMBL" id="CP013050">
    <property type="protein sequence ID" value="ALM74937.1"/>
    <property type="molecule type" value="Genomic_DNA"/>
</dbReference>
<feature type="transmembrane region" description="Helical" evidence="1">
    <location>
        <begin position="179"/>
        <end position="200"/>
    </location>
</feature>